<evidence type="ECO:0000256" key="6">
    <source>
        <dbReference type="ARBA" id="ARBA00023004"/>
    </source>
</evidence>
<accession>A0A127F9C8</accession>
<evidence type="ECO:0000313" key="14">
    <source>
        <dbReference type="Proteomes" id="UP000070250"/>
    </source>
</evidence>
<keyword evidence="5 11" id="KW-0812">Transmembrane</keyword>
<keyword evidence="4" id="KW-0410">Iron transport</keyword>
<dbReference type="SUPFAM" id="SSF56935">
    <property type="entry name" value="Porins"/>
    <property type="match status" value="1"/>
</dbReference>
<dbReference type="PATRIC" id="fig|465721.4.peg.1668"/>
<evidence type="ECO:0000313" key="13">
    <source>
        <dbReference type="EMBL" id="AMN47013.1"/>
    </source>
</evidence>
<dbReference type="GO" id="GO:0009279">
    <property type="term" value="C:cell outer membrane"/>
    <property type="evidence" value="ECO:0007669"/>
    <property type="project" value="UniProtKB-SubCell"/>
</dbReference>
<protein>
    <recommendedName>
        <fullName evidence="12">TonB-dependent receptor plug domain-containing protein</fullName>
    </recommendedName>
</protein>
<evidence type="ECO:0000256" key="2">
    <source>
        <dbReference type="ARBA" id="ARBA00022448"/>
    </source>
</evidence>
<dbReference type="InterPro" id="IPR039426">
    <property type="entry name" value="TonB-dep_rcpt-like"/>
</dbReference>
<evidence type="ECO:0000256" key="5">
    <source>
        <dbReference type="ARBA" id="ARBA00022692"/>
    </source>
</evidence>
<keyword evidence="7" id="KW-0406">Ion transport</keyword>
<evidence type="ECO:0000256" key="11">
    <source>
        <dbReference type="PROSITE-ProRule" id="PRU01360"/>
    </source>
</evidence>
<evidence type="ECO:0000256" key="7">
    <source>
        <dbReference type="ARBA" id="ARBA00023065"/>
    </source>
</evidence>
<keyword evidence="14" id="KW-1185">Reference proteome</keyword>
<reference evidence="13 14" key="1">
    <citation type="submission" date="2015-06" db="EMBL/GenBank/DDBJ databases">
        <title>A Comprehensive Approach to Explore the Metabolic and Phylogenetic Diversity of Bacterial Steroid Degradation in the Environment: Testosterone as an Example.</title>
        <authorList>
            <person name="Yang F.-C."/>
            <person name="Chen Y.-L."/>
            <person name="Yu C.-P."/>
            <person name="Tang S.-L."/>
            <person name="Wang P.-H."/>
            <person name="Ismail W."/>
            <person name="Wang C.-H."/>
            <person name="Yang C.-Y."/>
            <person name="Chiang Y.-R."/>
        </authorList>
    </citation>
    <scope>NUCLEOTIDE SEQUENCE [LARGE SCALE GENOMIC DNA]</scope>
    <source>
        <strain evidence="13 14">DSM 18526</strain>
    </source>
</reference>
<dbReference type="Pfam" id="PF07715">
    <property type="entry name" value="Plug"/>
    <property type="match status" value="1"/>
</dbReference>
<gene>
    <name evidence="13" type="ORF">ACG33_07865</name>
</gene>
<evidence type="ECO:0000256" key="3">
    <source>
        <dbReference type="ARBA" id="ARBA00022452"/>
    </source>
</evidence>
<keyword evidence="10 11" id="KW-0998">Cell outer membrane</keyword>
<dbReference type="InterPro" id="IPR036942">
    <property type="entry name" value="Beta-barrel_TonB_sf"/>
</dbReference>
<dbReference type="PANTHER" id="PTHR32552:SF81">
    <property type="entry name" value="TONB-DEPENDENT OUTER MEMBRANE RECEPTOR"/>
    <property type="match status" value="1"/>
</dbReference>
<dbReference type="EMBL" id="CP011971">
    <property type="protein sequence ID" value="AMN47013.1"/>
    <property type="molecule type" value="Genomic_DNA"/>
</dbReference>
<proteinExistence type="inferred from homology"/>
<feature type="domain" description="TonB-dependent receptor plug" evidence="12">
    <location>
        <begin position="38"/>
        <end position="147"/>
    </location>
</feature>
<dbReference type="KEGG" id="sdf:ACG33_07865"/>
<evidence type="ECO:0000256" key="9">
    <source>
        <dbReference type="ARBA" id="ARBA00023136"/>
    </source>
</evidence>
<evidence type="ECO:0000259" key="12">
    <source>
        <dbReference type="Pfam" id="PF07715"/>
    </source>
</evidence>
<sequence length="358" mass="38009">MSVVAAPSLAQETARATETEGAQLEEIIVQARRRAESIQDTPVAVSAINRAMLEQRFANTLADLQGVAPNVVLDAGGAFGQAAYFAIRGISYQDVESSFDPAIGVTIDGVFIGRNIGSLTDFFDIEQVEILRGPQGTLFGRNTIGGTINVRTARPSGLEAYKAIVTYGNEGTLNLRASADLPLIDGKLAARISALSLSSDGFWRNEFTPQPTDASFTDVTAVRASLRYTPTADWTIDLIVDHTSDRSGTQGFIPAHSTTPLSCSPALSAADCAIAQQAIPQAQQSVFAALALGAGVPIAEVDRFTSGLNPYVTKPDGQFRQNIESSGAVLDVTWDTDIGTLRSITGWRMKSKRPPAVC</sequence>
<dbReference type="AlphaFoldDB" id="A0A127F9C8"/>
<dbReference type="InterPro" id="IPR012910">
    <property type="entry name" value="Plug_dom"/>
</dbReference>
<comment type="subcellular location">
    <subcellularLocation>
        <location evidence="1 11">Cell outer membrane</location>
        <topology evidence="1 11">Multi-pass membrane protein</topology>
    </subcellularLocation>
</comment>
<evidence type="ECO:0000256" key="8">
    <source>
        <dbReference type="ARBA" id="ARBA00023077"/>
    </source>
</evidence>
<dbReference type="PROSITE" id="PS52016">
    <property type="entry name" value="TONB_DEPENDENT_REC_3"/>
    <property type="match status" value="1"/>
</dbReference>
<keyword evidence="9 11" id="KW-0472">Membrane</keyword>
<organism evidence="13 14">
    <name type="scientific">Steroidobacter denitrificans</name>
    <dbReference type="NCBI Taxonomy" id="465721"/>
    <lineage>
        <taxon>Bacteria</taxon>
        <taxon>Pseudomonadati</taxon>
        <taxon>Pseudomonadota</taxon>
        <taxon>Gammaproteobacteria</taxon>
        <taxon>Steroidobacterales</taxon>
        <taxon>Steroidobacteraceae</taxon>
        <taxon>Steroidobacter</taxon>
    </lineage>
</organism>
<comment type="similarity">
    <text evidence="11">Belongs to the TonB-dependent receptor family.</text>
</comment>
<dbReference type="Gene3D" id="2.40.170.20">
    <property type="entry name" value="TonB-dependent receptor, beta-barrel domain"/>
    <property type="match status" value="1"/>
</dbReference>
<dbReference type="STRING" id="465721.ACG33_07865"/>
<dbReference type="Proteomes" id="UP000070250">
    <property type="component" value="Chromosome"/>
</dbReference>
<keyword evidence="6" id="KW-0408">Iron</keyword>
<dbReference type="GO" id="GO:0006826">
    <property type="term" value="P:iron ion transport"/>
    <property type="evidence" value="ECO:0007669"/>
    <property type="project" value="UniProtKB-KW"/>
</dbReference>
<keyword evidence="8" id="KW-0798">TonB box</keyword>
<evidence type="ECO:0000256" key="10">
    <source>
        <dbReference type="ARBA" id="ARBA00023237"/>
    </source>
</evidence>
<dbReference type="PANTHER" id="PTHR32552">
    <property type="entry name" value="FERRICHROME IRON RECEPTOR-RELATED"/>
    <property type="match status" value="1"/>
</dbReference>
<name>A0A127F9C8_STEDE</name>
<keyword evidence="3 11" id="KW-1134">Transmembrane beta strand</keyword>
<evidence type="ECO:0000256" key="1">
    <source>
        <dbReference type="ARBA" id="ARBA00004571"/>
    </source>
</evidence>
<evidence type="ECO:0000256" key="4">
    <source>
        <dbReference type="ARBA" id="ARBA00022496"/>
    </source>
</evidence>
<keyword evidence="2 11" id="KW-0813">Transport</keyword>